<evidence type="ECO:0000256" key="3">
    <source>
        <dbReference type="ARBA" id="ARBA00017144"/>
    </source>
</evidence>
<evidence type="ECO:0000256" key="8">
    <source>
        <dbReference type="ARBA" id="ARBA00022840"/>
    </source>
</evidence>
<dbReference type="Pfam" id="PF02223">
    <property type="entry name" value="Thymidylate_kin"/>
    <property type="match status" value="1"/>
</dbReference>
<evidence type="ECO:0000313" key="15">
    <source>
        <dbReference type="Proteomes" id="UP000247371"/>
    </source>
</evidence>
<dbReference type="Proteomes" id="UP000247371">
    <property type="component" value="Unassembled WGS sequence"/>
</dbReference>
<keyword evidence="7 12" id="KW-0418">Kinase</keyword>
<protein>
    <recommendedName>
        <fullName evidence="3 12">Thymidylate kinase</fullName>
        <ecNumber evidence="2 12">2.7.4.9</ecNumber>
    </recommendedName>
    <alternativeName>
        <fullName evidence="9 12">dTMP kinase</fullName>
    </alternativeName>
</protein>
<evidence type="ECO:0000256" key="5">
    <source>
        <dbReference type="ARBA" id="ARBA00022727"/>
    </source>
</evidence>
<gene>
    <name evidence="12 14" type="primary">tmk</name>
    <name evidence="14" type="ORF">CFR76_10165</name>
</gene>
<keyword evidence="15" id="KW-1185">Reference proteome</keyword>
<dbReference type="SUPFAM" id="SSF52540">
    <property type="entry name" value="P-loop containing nucleoside triphosphate hydrolases"/>
    <property type="match status" value="1"/>
</dbReference>
<comment type="catalytic activity">
    <reaction evidence="10 12">
        <text>dTMP + ATP = dTDP + ADP</text>
        <dbReference type="Rhea" id="RHEA:13517"/>
        <dbReference type="ChEBI" id="CHEBI:30616"/>
        <dbReference type="ChEBI" id="CHEBI:58369"/>
        <dbReference type="ChEBI" id="CHEBI:63528"/>
        <dbReference type="ChEBI" id="CHEBI:456216"/>
        <dbReference type="EC" id="2.7.4.9"/>
    </reaction>
</comment>
<evidence type="ECO:0000256" key="12">
    <source>
        <dbReference type="HAMAP-Rule" id="MF_00165"/>
    </source>
</evidence>
<dbReference type="GO" id="GO:0005524">
    <property type="term" value="F:ATP binding"/>
    <property type="evidence" value="ECO:0007669"/>
    <property type="project" value="UniProtKB-UniRule"/>
</dbReference>
<dbReference type="GO" id="GO:0006233">
    <property type="term" value="P:dTDP biosynthetic process"/>
    <property type="evidence" value="ECO:0007669"/>
    <property type="project" value="InterPro"/>
</dbReference>
<organism evidence="14 15">
    <name type="scientific">Komagataeibacter swingsii</name>
    <dbReference type="NCBI Taxonomy" id="215220"/>
    <lineage>
        <taxon>Bacteria</taxon>
        <taxon>Pseudomonadati</taxon>
        <taxon>Pseudomonadota</taxon>
        <taxon>Alphaproteobacteria</taxon>
        <taxon>Acetobacterales</taxon>
        <taxon>Acetobacteraceae</taxon>
        <taxon>Komagataeibacter</taxon>
    </lineage>
</organism>
<evidence type="ECO:0000256" key="4">
    <source>
        <dbReference type="ARBA" id="ARBA00022679"/>
    </source>
</evidence>
<sequence>MSGLFITLEGGEGAGKSTQARLLADHLRGLGLDVDLTREPGGTPGAEALRDFLLFGGHDLSPRAEVMAHFAARADHVDRRIAPALAAGKVVICDRFADSTEAYQGHGLGNGDPALLDLIARLRALVPAMPDLTLVLQAPPAIAAARMAARANSRADRGHTDRGRTDRYEALDTAFHARVAAGFDTIARRDATRCRRIDASAAMDAVQDAIRAVVAPYLERVGHA</sequence>
<dbReference type="PANTHER" id="PTHR10344:SF4">
    <property type="entry name" value="UMP-CMP KINASE 2, MITOCHONDRIAL"/>
    <property type="match status" value="1"/>
</dbReference>
<dbReference type="RefSeq" id="WP_110557031.1">
    <property type="nucleotide sequence ID" value="NZ_NKUB01000011.1"/>
</dbReference>
<name>A0A2V4SBU4_9PROT</name>
<proteinExistence type="inferred from homology"/>
<dbReference type="InterPro" id="IPR039430">
    <property type="entry name" value="Thymidylate_kin-like_dom"/>
</dbReference>
<feature type="domain" description="Thymidylate kinase-like" evidence="13">
    <location>
        <begin position="8"/>
        <end position="210"/>
    </location>
</feature>
<dbReference type="EMBL" id="NKUB01000011">
    <property type="protein sequence ID" value="PYD69428.1"/>
    <property type="molecule type" value="Genomic_DNA"/>
</dbReference>
<keyword evidence="6 12" id="KW-0547">Nucleotide-binding</keyword>
<dbReference type="FunFam" id="3.40.50.300:FF:000225">
    <property type="entry name" value="Thymidylate kinase"/>
    <property type="match status" value="1"/>
</dbReference>
<evidence type="ECO:0000256" key="6">
    <source>
        <dbReference type="ARBA" id="ARBA00022741"/>
    </source>
</evidence>
<dbReference type="Gene3D" id="3.40.50.300">
    <property type="entry name" value="P-loop containing nucleotide triphosphate hydrolases"/>
    <property type="match status" value="1"/>
</dbReference>
<comment type="caution">
    <text evidence="14">The sequence shown here is derived from an EMBL/GenBank/DDBJ whole genome shotgun (WGS) entry which is preliminary data.</text>
</comment>
<dbReference type="NCBIfam" id="TIGR00041">
    <property type="entry name" value="DTMP_kinase"/>
    <property type="match status" value="1"/>
</dbReference>
<evidence type="ECO:0000256" key="7">
    <source>
        <dbReference type="ARBA" id="ARBA00022777"/>
    </source>
</evidence>
<dbReference type="GO" id="GO:0004798">
    <property type="term" value="F:dTMP kinase activity"/>
    <property type="evidence" value="ECO:0007669"/>
    <property type="project" value="UniProtKB-UniRule"/>
</dbReference>
<dbReference type="PROSITE" id="PS01331">
    <property type="entry name" value="THYMIDYLATE_KINASE"/>
    <property type="match status" value="1"/>
</dbReference>
<dbReference type="GO" id="GO:0006235">
    <property type="term" value="P:dTTP biosynthetic process"/>
    <property type="evidence" value="ECO:0007669"/>
    <property type="project" value="UniProtKB-UniRule"/>
</dbReference>
<comment type="similarity">
    <text evidence="1 12">Belongs to the thymidylate kinase family.</text>
</comment>
<dbReference type="GO" id="GO:0006227">
    <property type="term" value="P:dUDP biosynthetic process"/>
    <property type="evidence" value="ECO:0007669"/>
    <property type="project" value="TreeGrafter"/>
</dbReference>
<dbReference type="EC" id="2.7.4.9" evidence="2 12"/>
<evidence type="ECO:0000256" key="11">
    <source>
        <dbReference type="ARBA" id="ARBA00057735"/>
    </source>
</evidence>
<evidence type="ECO:0000256" key="1">
    <source>
        <dbReference type="ARBA" id="ARBA00009776"/>
    </source>
</evidence>
<evidence type="ECO:0000256" key="10">
    <source>
        <dbReference type="ARBA" id="ARBA00048743"/>
    </source>
</evidence>
<keyword evidence="8 12" id="KW-0067">ATP-binding</keyword>
<dbReference type="InterPro" id="IPR027417">
    <property type="entry name" value="P-loop_NTPase"/>
</dbReference>
<evidence type="ECO:0000259" key="13">
    <source>
        <dbReference type="Pfam" id="PF02223"/>
    </source>
</evidence>
<dbReference type="PANTHER" id="PTHR10344">
    <property type="entry name" value="THYMIDYLATE KINASE"/>
    <property type="match status" value="1"/>
</dbReference>
<comment type="function">
    <text evidence="11 12">Phosphorylation of dTMP to form dTDP in both de novo and salvage pathways of dTTP synthesis.</text>
</comment>
<dbReference type="CDD" id="cd01672">
    <property type="entry name" value="TMPK"/>
    <property type="match status" value="1"/>
</dbReference>
<reference evidence="14 15" key="1">
    <citation type="submission" date="2017-07" db="EMBL/GenBank/DDBJ databases">
        <title>A draft genome sequence of Komagataeibacter swingsii LMG 22125.</title>
        <authorList>
            <person name="Skraban J."/>
            <person name="Cleenwerck I."/>
            <person name="Vandamme P."/>
            <person name="Trcek J."/>
        </authorList>
    </citation>
    <scope>NUCLEOTIDE SEQUENCE [LARGE SCALE GENOMIC DNA]</scope>
    <source>
        <strain evidence="14 15">LMG 22125</strain>
    </source>
</reference>
<dbReference type="InterPro" id="IPR018094">
    <property type="entry name" value="Thymidylate_kinase"/>
</dbReference>
<evidence type="ECO:0000256" key="2">
    <source>
        <dbReference type="ARBA" id="ARBA00012980"/>
    </source>
</evidence>
<dbReference type="InterPro" id="IPR018095">
    <property type="entry name" value="Thymidylate_kin_CS"/>
</dbReference>
<evidence type="ECO:0000313" key="14">
    <source>
        <dbReference type="EMBL" id="PYD69428.1"/>
    </source>
</evidence>
<feature type="binding site" evidence="12">
    <location>
        <begin position="10"/>
        <end position="17"/>
    </location>
    <ligand>
        <name>ATP</name>
        <dbReference type="ChEBI" id="CHEBI:30616"/>
    </ligand>
</feature>
<accession>A0A2V4SBU4</accession>
<keyword evidence="5 12" id="KW-0545">Nucleotide biosynthesis</keyword>
<dbReference type="GO" id="GO:0005829">
    <property type="term" value="C:cytosol"/>
    <property type="evidence" value="ECO:0007669"/>
    <property type="project" value="TreeGrafter"/>
</dbReference>
<dbReference type="AlphaFoldDB" id="A0A2V4SBU4"/>
<evidence type="ECO:0000256" key="9">
    <source>
        <dbReference type="ARBA" id="ARBA00029962"/>
    </source>
</evidence>
<keyword evidence="4 12" id="KW-0808">Transferase</keyword>
<dbReference type="HAMAP" id="MF_00165">
    <property type="entry name" value="Thymidylate_kinase"/>
    <property type="match status" value="1"/>
</dbReference>